<dbReference type="PANTHER" id="PTHR38790">
    <property type="entry name" value="2EXR DOMAIN-CONTAINING PROTEIN-RELATED"/>
    <property type="match status" value="1"/>
</dbReference>
<dbReference type="EMBL" id="ML119745">
    <property type="protein sequence ID" value="RPA76410.1"/>
    <property type="molecule type" value="Genomic_DNA"/>
</dbReference>
<evidence type="ECO:0000313" key="3">
    <source>
        <dbReference type="Proteomes" id="UP000275078"/>
    </source>
</evidence>
<organism evidence="2 3">
    <name type="scientific">Ascobolus immersus RN42</name>
    <dbReference type="NCBI Taxonomy" id="1160509"/>
    <lineage>
        <taxon>Eukaryota</taxon>
        <taxon>Fungi</taxon>
        <taxon>Dikarya</taxon>
        <taxon>Ascomycota</taxon>
        <taxon>Pezizomycotina</taxon>
        <taxon>Pezizomycetes</taxon>
        <taxon>Pezizales</taxon>
        <taxon>Ascobolaceae</taxon>
        <taxon>Ascobolus</taxon>
    </lineage>
</organism>
<accession>A0A3N4HX40</accession>
<feature type="compositionally biased region" description="Pro residues" evidence="1">
    <location>
        <begin position="31"/>
        <end position="40"/>
    </location>
</feature>
<sequence length="537" mass="62146">MPSKFSRWTNRLAEKLHRRRDRDNGNSSSSQPPPVLPPNPYLLSPSRTSLSEDYPPNSFSDATSDSLFFTRLPSDVRHLIYSYIFPKQRIHLDLSYDHPFSRDPRPQNLSHARLRTRPSGLGSPIRDITIPKRWHWVTSVCHDDGFTQTVREDGVFYEPSLRYDSCLMGECQQHFTVARKRGDFIGNNTTDGLRVACDEAWRLWRKSRLGPEPEGTSRPVKEISPGVMAVVPDWVGMPCVDGRYMGSVSWLLTCKQAYSETIDLLYTKTLSLDTIGVNREEYRTHGPHSWLCMESHEKRALQRTHSPGGDDINRSVDLTTLLPSIFPRQRLDCIAGLSMNWVINKAFDNDNCWADFANLFGTTLRSFTRLRTLQMQIHYLYQNTSFFIMRSRCVELADQEEEVEKRLCHPIDSYITSASAVNLRGRCRILIGRSLFDPLKTLALSRSNEAFQLRAMEDNCLRGIFGPEDYRFLNQTEAREQLYRQPEEATDANGSTRGCKRNYWISSGNLKYDTGFLKRQIPMCTYPRPYNHSRRRW</sequence>
<dbReference type="AlphaFoldDB" id="A0A3N4HX40"/>
<keyword evidence="3" id="KW-1185">Reference proteome</keyword>
<dbReference type="PANTHER" id="PTHR38790:SF4">
    <property type="entry name" value="2EXR DOMAIN-CONTAINING PROTEIN"/>
    <property type="match status" value="1"/>
</dbReference>
<reference evidence="2 3" key="1">
    <citation type="journal article" date="2018" name="Nat. Ecol. Evol.">
        <title>Pezizomycetes genomes reveal the molecular basis of ectomycorrhizal truffle lifestyle.</title>
        <authorList>
            <person name="Murat C."/>
            <person name="Payen T."/>
            <person name="Noel B."/>
            <person name="Kuo A."/>
            <person name="Morin E."/>
            <person name="Chen J."/>
            <person name="Kohler A."/>
            <person name="Krizsan K."/>
            <person name="Balestrini R."/>
            <person name="Da Silva C."/>
            <person name="Montanini B."/>
            <person name="Hainaut M."/>
            <person name="Levati E."/>
            <person name="Barry K.W."/>
            <person name="Belfiori B."/>
            <person name="Cichocki N."/>
            <person name="Clum A."/>
            <person name="Dockter R.B."/>
            <person name="Fauchery L."/>
            <person name="Guy J."/>
            <person name="Iotti M."/>
            <person name="Le Tacon F."/>
            <person name="Lindquist E.A."/>
            <person name="Lipzen A."/>
            <person name="Malagnac F."/>
            <person name="Mello A."/>
            <person name="Molinier V."/>
            <person name="Miyauchi S."/>
            <person name="Poulain J."/>
            <person name="Riccioni C."/>
            <person name="Rubini A."/>
            <person name="Sitrit Y."/>
            <person name="Splivallo R."/>
            <person name="Traeger S."/>
            <person name="Wang M."/>
            <person name="Zifcakova L."/>
            <person name="Wipf D."/>
            <person name="Zambonelli A."/>
            <person name="Paolocci F."/>
            <person name="Nowrousian M."/>
            <person name="Ottonello S."/>
            <person name="Baldrian P."/>
            <person name="Spatafora J.W."/>
            <person name="Henrissat B."/>
            <person name="Nagy L.G."/>
            <person name="Aury J.M."/>
            <person name="Wincker P."/>
            <person name="Grigoriev I.V."/>
            <person name="Bonfante P."/>
            <person name="Martin F.M."/>
        </authorList>
    </citation>
    <scope>NUCLEOTIDE SEQUENCE [LARGE SCALE GENOMIC DNA]</scope>
    <source>
        <strain evidence="2 3">RN42</strain>
    </source>
</reference>
<feature type="region of interest" description="Disordered" evidence="1">
    <location>
        <begin position="1"/>
        <end position="57"/>
    </location>
</feature>
<dbReference type="OrthoDB" id="515692at2759"/>
<name>A0A3N4HX40_ASCIM</name>
<gene>
    <name evidence="2" type="ORF">BJ508DRAFT_9172</name>
</gene>
<protein>
    <submittedName>
        <fullName evidence="2">Uncharacterized protein</fullName>
    </submittedName>
</protein>
<feature type="compositionally biased region" description="Polar residues" evidence="1">
    <location>
        <begin position="47"/>
        <end position="57"/>
    </location>
</feature>
<proteinExistence type="predicted"/>
<dbReference type="STRING" id="1160509.A0A3N4HX40"/>
<dbReference type="Proteomes" id="UP000275078">
    <property type="component" value="Unassembled WGS sequence"/>
</dbReference>
<evidence type="ECO:0000256" key="1">
    <source>
        <dbReference type="SAM" id="MobiDB-lite"/>
    </source>
</evidence>
<evidence type="ECO:0000313" key="2">
    <source>
        <dbReference type="EMBL" id="RPA76410.1"/>
    </source>
</evidence>